<dbReference type="AlphaFoldDB" id="C0D5D1"/>
<sequence length="47" mass="5873">MPNLSFRCILNFYYIRFTKNSNEIIYIMQIIRIRFHPVKAWIKRLNP</sequence>
<proteinExistence type="predicted"/>
<dbReference type="EMBL" id="ACCJ01000366">
    <property type="protein sequence ID" value="EEG53442.1"/>
    <property type="molecule type" value="Genomic_DNA"/>
</dbReference>
<reference evidence="1 2" key="1">
    <citation type="submission" date="2009-01" db="EMBL/GenBank/DDBJ databases">
        <authorList>
            <person name="Fulton L."/>
            <person name="Clifton S."/>
            <person name="Fulton B."/>
            <person name="Xu J."/>
            <person name="Minx P."/>
            <person name="Pepin K.H."/>
            <person name="Johnson M."/>
            <person name="Bhonagiri V."/>
            <person name="Nash W.E."/>
            <person name="Mardis E.R."/>
            <person name="Wilson R.K."/>
        </authorList>
    </citation>
    <scope>NUCLEOTIDE SEQUENCE [LARGE SCALE GENOMIC DNA]</scope>
    <source>
        <strain evidence="1 2">DSM 15981</strain>
    </source>
</reference>
<comment type="caution">
    <text evidence="1">The sequence shown here is derived from an EMBL/GenBank/DDBJ whole genome shotgun (WGS) entry which is preliminary data.</text>
</comment>
<evidence type="ECO:0000313" key="2">
    <source>
        <dbReference type="Proteomes" id="UP000004756"/>
    </source>
</evidence>
<dbReference type="HOGENOM" id="CLU_3166283_0_0_9"/>
<evidence type="ECO:0000313" key="1">
    <source>
        <dbReference type="EMBL" id="EEG53442.1"/>
    </source>
</evidence>
<dbReference type="Proteomes" id="UP000004756">
    <property type="component" value="Unassembled WGS sequence"/>
</dbReference>
<reference evidence="1 2" key="2">
    <citation type="submission" date="2009-02" db="EMBL/GenBank/DDBJ databases">
        <title>Draft genome sequence of Clostridium asparagiforme (DSM 15981).</title>
        <authorList>
            <person name="Sudarsanam P."/>
            <person name="Ley R."/>
            <person name="Guruge J."/>
            <person name="Turnbaugh P.J."/>
            <person name="Mahowald M."/>
            <person name="Liep D."/>
            <person name="Gordon J."/>
        </authorList>
    </citation>
    <scope>NUCLEOTIDE SEQUENCE [LARGE SCALE GENOMIC DNA]</scope>
    <source>
        <strain evidence="1 2">DSM 15981</strain>
    </source>
</reference>
<name>C0D5D1_9FIRM</name>
<gene>
    <name evidence="1" type="ORF">CLOSTASPAR_04476</name>
</gene>
<organism evidence="1 2">
    <name type="scientific">[Clostridium] asparagiforme DSM 15981</name>
    <dbReference type="NCBI Taxonomy" id="518636"/>
    <lineage>
        <taxon>Bacteria</taxon>
        <taxon>Bacillati</taxon>
        <taxon>Bacillota</taxon>
        <taxon>Clostridia</taxon>
        <taxon>Lachnospirales</taxon>
        <taxon>Lachnospiraceae</taxon>
        <taxon>Enterocloster</taxon>
    </lineage>
</organism>
<keyword evidence="2" id="KW-1185">Reference proteome</keyword>
<accession>C0D5D1</accession>
<protein>
    <submittedName>
        <fullName evidence="1">Uncharacterized protein</fullName>
    </submittedName>
</protein>